<sequence length="140" mass="15044">MHGAYRLTSARGVYQLTPIHGAHRLTSARGVYQLTPAHGAYLLMPTRGAYQLMFAGGAYHLTPIHGTSRLALPGVRAADARLRCVPVQFPAVWVVNPSNGPFTIRMQGVNGQPERFTTQMAPAGAACETFGWGRTAGSRP</sequence>
<accession>A0ABN2CRX9</accession>
<dbReference type="Proteomes" id="UP001501705">
    <property type="component" value="Unassembled WGS sequence"/>
</dbReference>
<name>A0ABN2CRX9_9ACTN</name>
<proteinExistence type="predicted"/>
<comment type="caution">
    <text evidence="1">The sequence shown here is derived from an EMBL/GenBank/DDBJ whole genome shotgun (WGS) entry which is preliminary data.</text>
</comment>
<protein>
    <recommendedName>
        <fullName evidence="3">Carboxypeptidase regulatory-like domain-containing protein</fullName>
    </recommendedName>
</protein>
<reference evidence="1 2" key="1">
    <citation type="journal article" date="2019" name="Int. J. Syst. Evol. Microbiol.">
        <title>The Global Catalogue of Microorganisms (GCM) 10K type strain sequencing project: providing services to taxonomists for standard genome sequencing and annotation.</title>
        <authorList>
            <consortium name="The Broad Institute Genomics Platform"/>
            <consortium name="The Broad Institute Genome Sequencing Center for Infectious Disease"/>
            <person name="Wu L."/>
            <person name="Ma J."/>
        </authorList>
    </citation>
    <scope>NUCLEOTIDE SEQUENCE [LARGE SCALE GENOMIC DNA]</scope>
    <source>
        <strain evidence="1 2">JCM 15572</strain>
    </source>
</reference>
<evidence type="ECO:0000313" key="2">
    <source>
        <dbReference type="Proteomes" id="UP001501705"/>
    </source>
</evidence>
<evidence type="ECO:0000313" key="1">
    <source>
        <dbReference type="EMBL" id="GAA1562355.1"/>
    </source>
</evidence>
<evidence type="ECO:0008006" key="3">
    <source>
        <dbReference type="Google" id="ProtNLM"/>
    </source>
</evidence>
<organism evidence="1 2">
    <name type="scientific">Kribbella hippodromi</name>
    <dbReference type="NCBI Taxonomy" id="434347"/>
    <lineage>
        <taxon>Bacteria</taxon>
        <taxon>Bacillati</taxon>
        <taxon>Actinomycetota</taxon>
        <taxon>Actinomycetes</taxon>
        <taxon>Propionibacteriales</taxon>
        <taxon>Kribbellaceae</taxon>
        <taxon>Kribbella</taxon>
    </lineage>
</organism>
<keyword evidence="2" id="KW-1185">Reference proteome</keyword>
<gene>
    <name evidence="1" type="ORF">GCM10009804_18800</name>
</gene>
<dbReference type="EMBL" id="BAAAPH010000005">
    <property type="protein sequence ID" value="GAA1562355.1"/>
    <property type="molecule type" value="Genomic_DNA"/>
</dbReference>